<organism evidence="2 3">
    <name type="scientific">Gonium pectorale</name>
    <name type="common">Green alga</name>
    <dbReference type="NCBI Taxonomy" id="33097"/>
    <lineage>
        <taxon>Eukaryota</taxon>
        <taxon>Viridiplantae</taxon>
        <taxon>Chlorophyta</taxon>
        <taxon>core chlorophytes</taxon>
        <taxon>Chlorophyceae</taxon>
        <taxon>CS clade</taxon>
        <taxon>Chlamydomonadales</taxon>
        <taxon>Volvocaceae</taxon>
        <taxon>Gonium</taxon>
    </lineage>
</organism>
<evidence type="ECO:0000313" key="2">
    <source>
        <dbReference type="EMBL" id="KXZ48234.1"/>
    </source>
</evidence>
<feature type="region of interest" description="Disordered" evidence="1">
    <location>
        <begin position="284"/>
        <end position="306"/>
    </location>
</feature>
<sequence>MELQAAFEHLRRTAIALGDGDPDAGMEASALLAGLIDDAESDTEGGAPERLLRFLVSVAGPGSPDAAQFQSLLGATVLEVTPRLLALGAASPGAAAAAGQLTELMARMAGAALGPGTGQGTGSPAAAPALGPAGASPVSCSGRELLTALLELLDLQSGPAFESGSPLAPLLLRLVELLPPLVAALQRRRLQVAMSTLPAVADAAAAAGRRLTAVVAATEVARAEAEAHAVAAAQRAMPAEVTSAAAAAQAAEEAEEVAGRAEAALVVPFVEFAEELHRRVLLSELPPPPSTTAAAPGAGPGPAPPAAQLREADRLVACWLLALMGALGAAWPEREWRGPARGGVSGGAGAGPLSPLVSLLGRYQGGGAWPIGWEALWAAAGAAAKDEELEVCPDPELPRCGAALLLWADCCGDGGVGGSGDDRGPGVVLEAPADPRAALQVLLEAALTLMAAAGREGSGQLLRRGLQLLAAGGARIRAAERNLVPVSESPSDTGPGPDAEPWVVAAARCVSVCPDGDPDGAGTAAAAFTSASALCEALVAPPFAPRLDERDAELAALGRRLAVAAGLQMAAAGGAGGPMVAAREEEARARAHGALQVGVRAPVVRAPGTSGMPCDS</sequence>
<dbReference type="Proteomes" id="UP000075714">
    <property type="component" value="Unassembled WGS sequence"/>
</dbReference>
<evidence type="ECO:0000256" key="1">
    <source>
        <dbReference type="SAM" id="MobiDB-lite"/>
    </source>
</evidence>
<name>A0A150GEH7_GONPE</name>
<accession>A0A150GEH7</accession>
<gene>
    <name evidence="2" type="ORF">GPECTOR_29g15</name>
</gene>
<keyword evidence="3" id="KW-1185">Reference proteome</keyword>
<proteinExistence type="predicted"/>
<protein>
    <submittedName>
        <fullName evidence="2">Uncharacterized protein</fullName>
    </submittedName>
</protein>
<comment type="caution">
    <text evidence="2">The sequence shown here is derived from an EMBL/GenBank/DDBJ whole genome shotgun (WGS) entry which is preliminary data.</text>
</comment>
<evidence type="ECO:0000313" key="3">
    <source>
        <dbReference type="Proteomes" id="UP000075714"/>
    </source>
</evidence>
<reference evidence="3" key="1">
    <citation type="journal article" date="2016" name="Nat. Commun.">
        <title>The Gonium pectorale genome demonstrates co-option of cell cycle regulation during the evolution of multicellularity.</title>
        <authorList>
            <person name="Hanschen E.R."/>
            <person name="Marriage T.N."/>
            <person name="Ferris P.J."/>
            <person name="Hamaji T."/>
            <person name="Toyoda A."/>
            <person name="Fujiyama A."/>
            <person name="Neme R."/>
            <person name="Noguchi H."/>
            <person name="Minakuchi Y."/>
            <person name="Suzuki M."/>
            <person name="Kawai-Toyooka H."/>
            <person name="Smith D.R."/>
            <person name="Sparks H."/>
            <person name="Anderson J."/>
            <person name="Bakaric R."/>
            <person name="Luria V."/>
            <person name="Karger A."/>
            <person name="Kirschner M.W."/>
            <person name="Durand P.M."/>
            <person name="Michod R.E."/>
            <person name="Nozaki H."/>
            <person name="Olson B.J."/>
        </authorList>
    </citation>
    <scope>NUCLEOTIDE SEQUENCE [LARGE SCALE GENOMIC DNA]</scope>
    <source>
        <strain evidence="3">NIES-2863</strain>
    </source>
</reference>
<dbReference type="AlphaFoldDB" id="A0A150GEH7"/>
<dbReference type="EMBL" id="LSYV01000030">
    <property type="protein sequence ID" value="KXZ48234.1"/>
    <property type="molecule type" value="Genomic_DNA"/>
</dbReference>